<evidence type="ECO:0000256" key="8">
    <source>
        <dbReference type="HAMAP-Rule" id="MF_00316"/>
    </source>
</evidence>
<feature type="binding site" evidence="8">
    <location>
        <begin position="8"/>
        <end position="10"/>
    </location>
    <ligand>
        <name>GTP</name>
        <dbReference type="ChEBI" id="CHEBI:37565"/>
    </ligand>
</feature>
<keyword evidence="5 8" id="KW-0460">Magnesium</keyword>
<dbReference type="EMBL" id="BMYO01000004">
    <property type="protein sequence ID" value="GHD61839.1"/>
    <property type="molecule type" value="Genomic_DNA"/>
</dbReference>
<dbReference type="RefSeq" id="WP_229797500.1">
    <property type="nucleotide sequence ID" value="NZ_BMYO01000004.1"/>
</dbReference>
<keyword evidence="6 8" id="KW-0342">GTP-binding</keyword>
<dbReference type="Proteomes" id="UP000604737">
    <property type="component" value="Unassembled WGS sequence"/>
</dbReference>
<keyword evidence="10" id="KW-0548">Nucleotidyltransferase</keyword>
<keyword evidence="3 8" id="KW-0479">Metal-binding</keyword>
<dbReference type="HAMAP" id="MF_00316">
    <property type="entry name" value="MobA"/>
    <property type="match status" value="1"/>
</dbReference>
<comment type="subunit">
    <text evidence="8">Monomer.</text>
</comment>
<dbReference type="EC" id="2.7.7.77" evidence="8"/>
<dbReference type="InterPro" id="IPR013482">
    <property type="entry name" value="Molybde_CF_guanTrfase"/>
</dbReference>
<evidence type="ECO:0000256" key="3">
    <source>
        <dbReference type="ARBA" id="ARBA00022723"/>
    </source>
</evidence>
<feature type="domain" description="MobA-like NTP transferase" evidence="9">
    <location>
        <begin position="5"/>
        <end position="167"/>
    </location>
</feature>
<evidence type="ECO:0000256" key="7">
    <source>
        <dbReference type="ARBA" id="ARBA00023150"/>
    </source>
</evidence>
<evidence type="ECO:0000313" key="11">
    <source>
        <dbReference type="Proteomes" id="UP000604737"/>
    </source>
</evidence>
<proteinExistence type="inferred from homology"/>
<comment type="caution">
    <text evidence="8">Lacks conserved residue(s) required for the propagation of feature annotation.</text>
</comment>
<keyword evidence="1 8" id="KW-0963">Cytoplasm</keyword>
<evidence type="ECO:0000256" key="2">
    <source>
        <dbReference type="ARBA" id="ARBA00022679"/>
    </source>
</evidence>
<comment type="domain">
    <text evidence="8">The N-terminal domain determines nucleotide recognition and specific binding, while the C-terminal domain determines the specific binding to the target protein.</text>
</comment>
<keyword evidence="11" id="KW-1185">Reference proteome</keyword>
<dbReference type="SUPFAM" id="SSF53448">
    <property type="entry name" value="Nucleotide-diphospho-sugar transferases"/>
    <property type="match status" value="1"/>
</dbReference>
<dbReference type="PANTHER" id="PTHR19136">
    <property type="entry name" value="MOLYBDENUM COFACTOR GUANYLYLTRANSFERASE"/>
    <property type="match status" value="1"/>
</dbReference>
<keyword evidence="4 8" id="KW-0547">Nucleotide-binding</keyword>
<keyword evidence="2 8" id="KW-0808">Transferase</keyword>
<sequence>MNIAAVILAGGEGRRMGGADKGLLPLQGRPLVAWVLAALAAQTRPVEAVMISANRNPDAYGNFGVPVLPDATPERLGPLAGIHAALDHADADALLVLPCDVPVLTADLVVRLADALQHADTAQAAVAWAGDTIQPSICLVRTDCAPALAQRLQRRELRLRDWLASLDAVSVRFAPAAFPNLNTPAALAAFFPPESDA</sequence>
<evidence type="ECO:0000256" key="5">
    <source>
        <dbReference type="ARBA" id="ARBA00022842"/>
    </source>
</evidence>
<accession>A0ABQ3H2L1</accession>
<evidence type="ECO:0000259" key="9">
    <source>
        <dbReference type="Pfam" id="PF12804"/>
    </source>
</evidence>
<dbReference type="Pfam" id="PF12804">
    <property type="entry name" value="NTP_transf_3"/>
    <property type="match status" value="1"/>
</dbReference>
<comment type="catalytic activity">
    <reaction evidence="8">
        <text>Mo-molybdopterin + GTP + H(+) = Mo-molybdopterin guanine dinucleotide + diphosphate</text>
        <dbReference type="Rhea" id="RHEA:34243"/>
        <dbReference type="ChEBI" id="CHEBI:15378"/>
        <dbReference type="ChEBI" id="CHEBI:33019"/>
        <dbReference type="ChEBI" id="CHEBI:37565"/>
        <dbReference type="ChEBI" id="CHEBI:71302"/>
        <dbReference type="ChEBI" id="CHEBI:71310"/>
        <dbReference type="EC" id="2.7.7.77"/>
    </reaction>
</comment>
<dbReference type="PANTHER" id="PTHR19136:SF81">
    <property type="entry name" value="MOLYBDENUM COFACTOR GUANYLYLTRANSFERASE"/>
    <property type="match status" value="1"/>
</dbReference>
<keyword evidence="7 8" id="KW-0501">Molybdenum cofactor biosynthesis</keyword>
<feature type="binding site" evidence="8">
    <location>
        <position position="100"/>
    </location>
    <ligand>
        <name>GTP</name>
        <dbReference type="ChEBI" id="CHEBI:37565"/>
    </ligand>
</feature>
<reference evidence="11" key="1">
    <citation type="journal article" date="2019" name="Int. J. Syst. Evol. Microbiol.">
        <title>The Global Catalogue of Microorganisms (GCM) 10K type strain sequencing project: providing services to taxonomists for standard genome sequencing and annotation.</title>
        <authorList>
            <consortium name="The Broad Institute Genomics Platform"/>
            <consortium name="The Broad Institute Genome Sequencing Center for Infectious Disease"/>
            <person name="Wu L."/>
            <person name="Ma J."/>
        </authorList>
    </citation>
    <scope>NUCLEOTIDE SEQUENCE [LARGE SCALE GENOMIC DNA]</scope>
    <source>
        <strain evidence="11">KCTC 23701</strain>
    </source>
</reference>
<feature type="binding site" evidence="8">
    <location>
        <position position="21"/>
    </location>
    <ligand>
        <name>GTP</name>
        <dbReference type="ChEBI" id="CHEBI:37565"/>
    </ligand>
</feature>
<comment type="function">
    <text evidence="8">Transfers a GMP moiety from GTP to Mo-molybdopterin (Mo-MPT) cofactor (Moco or molybdenum cofactor) to form Mo-molybdopterin guanine dinucleotide (Mo-MGD) cofactor.</text>
</comment>
<evidence type="ECO:0000256" key="4">
    <source>
        <dbReference type="ARBA" id="ARBA00022741"/>
    </source>
</evidence>
<dbReference type="NCBIfam" id="TIGR02665">
    <property type="entry name" value="molyb_mobA"/>
    <property type="match status" value="1"/>
</dbReference>
<comment type="subcellular location">
    <subcellularLocation>
        <location evidence="8">Cytoplasm</location>
    </subcellularLocation>
</comment>
<evidence type="ECO:0000313" key="10">
    <source>
        <dbReference type="EMBL" id="GHD61839.1"/>
    </source>
</evidence>
<protein>
    <recommendedName>
        <fullName evidence="8">Molybdenum cofactor guanylyltransferase</fullName>
        <shortName evidence="8">MoCo guanylyltransferase</shortName>
        <ecNumber evidence="8">2.7.7.77</ecNumber>
    </recommendedName>
    <alternativeName>
        <fullName evidence="8">GTP:molybdopterin guanylyltransferase</fullName>
    </alternativeName>
    <alternativeName>
        <fullName evidence="8">Mo-MPT guanylyltransferase</fullName>
    </alternativeName>
    <alternativeName>
        <fullName evidence="8">Molybdopterin guanylyltransferase</fullName>
    </alternativeName>
    <alternativeName>
        <fullName evidence="8">Molybdopterin-guanine dinucleotide synthase</fullName>
        <shortName evidence="8">MGD synthase</shortName>
    </alternativeName>
</protein>
<evidence type="ECO:0000256" key="6">
    <source>
        <dbReference type="ARBA" id="ARBA00023134"/>
    </source>
</evidence>
<name>A0ABQ3H2L1_9NEIS</name>
<comment type="similarity">
    <text evidence="8">Belongs to the MobA family.</text>
</comment>
<dbReference type="GO" id="GO:0016779">
    <property type="term" value="F:nucleotidyltransferase activity"/>
    <property type="evidence" value="ECO:0007669"/>
    <property type="project" value="UniProtKB-KW"/>
</dbReference>
<gene>
    <name evidence="8 10" type="primary">mobA</name>
    <name evidence="10" type="ORF">GCM10007350_16810</name>
</gene>
<evidence type="ECO:0000256" key="1">
    <source>
        <dbReference type="ARBA" id="ARBA00022490"/>
    </source>
</evidence>
<dbReference type="CDD" id="cd02503">
    <property type="entry name" value="MobA"/>
    <property type="match status" value="1"/>
</dbReference>
<feature type="binding site" evidence="8">
    <location>
        <position position="100"/>
    </location>
    <ligand>
        <name>Mg(2+)</name>
        <dbReference type="ChEBI" id="CHEBI:18420"/>
    </ligand>
</feature>
<organism evidence="10 11">
    <name type="scientific">Jeongeupia chitinilytica</name>
    <dbReference type="NCBI Taxonomy" id="1041641"/>
    <lineage>
        <taxon>Bacteria</taxon>
        <taxon>Pseudomonadati</taxon>
        <taxon>Pseudomonadota</taxon>
        <taxon>Betaproteobacteria</taxon>
        <taxon>Neisseriales</taxon>
        <taxon>Chitinibacteraceae</taxon>
        <taxon>Jeongeupia</taxon>
    </lineage>
</organism>
<comment type="caution">
    <text evidence="10">The sequence shown here is derived from an EMBL/GenBank/DDBJ whole genome shotgun (WGS) entry which is preliminary data.</text>
</comment>
<dbReference type="InterPro" id="IPR025877">
    <property type="entry name" value="MobA-like_NTP_Trfase"/>
</dbReference>
<feature type="binding site" evidence="8">
    <location>
        <position position="70"/>
    </location>
    <ligand>
        <name>GTP</name>
        <dbReference type="ChEBI" id="CHEBI:37565"/>
    </ligand>
</feature>
<comment type="cofactor">
    <cofactor evidence="8">
        <name>Mg(2+)</name>
        <dbReference type="ChEBI" id="CHEBI:18420"/>
    </cofactor>
</comment>
<dbReference type="Gene3D" id="3.90.550.10">
    <property type="entry name" value="Spore Coat Polysaccharide Biosynthesis Protein SpsA, Chain A"/>
    <property type="match status" value="1"/>
</dbReference>
<dbReference type="InterPro" id="IPR029044">
    <property type="entry name" value="Nucleotide-diphossugar_trans"/>
</dbReference>